<accession>A0A9X6LCT0</accession>
<comment type="caution">
    <text evidence="1">The sequence shown here is derived from an EMBL/GenBank/DDBJ whole genome shotgun (WGS) entry which is preliminary data.</text>
</comment>
<gene>
    <name evidence="2" type="ORF">BK716_01610</name>
    <name evidence="1" type="ORF">BK716_29540</name>
</gene>
<sequence>MEGKQTGKIKTHIKISIPIGDDESIREEIQKCLRETQDIPQIEIERLEFEVEFHKKYVRY</sequence>
<name>A0A9X6LCT0_BACUH</name>
<evidence type="ECO:0000313" key="3">
    <source>
        <dbReference type="Proteomes" id="UP000194816"/>
    </source>
</evidence>
<dbReference type="RefSeq" id="WP_088114128.1">
    <property type="nucleotide sequence ID" value="NZ_MOOK01000026.1"/>
</dbReference>
<dbReference type="EMBL" id="MOOK01000026">
    <property type="protein sequence ID" value="OUB61228.1"/>
    <property type="molecule type" value="Genomic_DNA"/>
</dbReference>
<protein>
    <submittedName>
        <fullName evidence="1">Uncharacterized protein</fullName>
    </submittedName>
</protein>
<dbReference type="EMBL" id="MOOK01000223">
    <property type="protein sequence ID" value="OUB41436.1"/>
    <property type="molecule type" value="Genomic_DNA"/>
</dbReference>
<reference evidence="1 3" key="1">
    <citation type="submission" date="2016-10" db="EMBL/GenBank/DDBJ databases">
        <title>Comparative genomics of Bacillus thuringiensis reveals a path to pathogens against multiple invertebrate hosts.</title>
        <authorList>
            <person name="Zheng J."/>
            <person name="Gao Q."/>
            <person name="Liu H."/>
            <person name="Peng D."/>
            <person name="Ruan L."/>
            <person name="Sun M."/>
        </authorList>
    </citation>
    <scope>NUCLEOTIDE SEQUENCE [LARGE SCALE GENOMIC DNA]</scope>
    <source>
        <strain evidence="1">BGSC 4AU1</strain>
    </source>
</reference>
<dbReference type="Proteomes" id="UP000194816">
    <property type="component" value="Unassembled WGS sequence"/>
</dbReference>
<proteinExistence type="predicted"/>
<organism evidence="1 3">
    <name type="scientific">Bacillus thuringiensis subsp. higo</name>
    <dbReference type="NCBI Taxonomy" id="132266"/>
    <lineage>
        <taxon>Bacteria</taxon>
        <taxon>Bacillati</taxon>
        <taxon>Bacillota</taxon>
        <taxon>Bacilli</taxon>
        <taxon>Bacillales</taxon>
        <taxon>Bacillaceae</taxon>
        <taxon>Bacillus</taxon>
        <taxon>Bacillus cereus group</taxon>
    </lineage>
</organism>
<dbReference type="AlphaFoldDB" id="A0A9X6LCT0"/>
<evidence type="ECO:0000313" key="2">
    <source>
        <dbReference type="EMBL" id="OUB61228.1"/>
    </source>
</evidence>
<evidence type="ECO:0000313" key="1">
    <source>
        <dbReference type="EMBL" id="OUB41436.1"/>
    </source>
</evidence>